<dbReference type="EMBL" id="BAAAQR010000002">
    <property type="protein sequence ID" value="GAA2140348.1"/>
    <property type="molecule type" value="Genomic_DNA"/>
</dbReference>
<keyword evidence="3" id="KW-1185">Reference proteome</keyword>
<accession>A0ABN2ZD03</accession>
<gene>
    <name evidence="2" type="ORF">GCM10009844_09900</name>
</gene>
<evidence type="ECO:0000313" key="3">
    <source>
        <dbReference type="Proteomes" id="UP001501771"/>
    </source>
</evidence>
<evidence type="ECO:0000256" key="1">
    <source>
        <dbReference type="SAM" id="MobiDB-lite"/>
    </source>
</evidence>
<organism evidence="2 3">
    <name type="scientific">Nocardioides koreensis</name>
    <dbReference type="NCBI Taxonomy" id="433651"/>
    <lineage>
        <taxon>Bacteria</taxon>
        <taxon>Bacillati</taxon>
        <taxon>Actinomycetota</taxon>
        <taxon>Actinomycetes</taxon>
        <taxon>Propionibacteriales</taxon>
        <taxon>Nocardioidaceae</taxon>
        <taxon>Nocardioides</taxon>
    </lineage>
</organism>
<protein>
    <submittedName>
        <fullName evidence="2">Uncharacterized protein</fullName>
    </submittedName>
</protein>
<proteinExistence type="predicted"/>
<evidence type="ECO:0000313" key="2">
    <source>
        <dbReference type="EMBL" id="GAA2140348.1"/>
    </source>
</evidence>
<reference evidence="2 3" key="1">
    <citation type="journal article" date="2019" name="Int. J. Syst. Evol. Microbiol.">
        <title>The Global Catalogue of Microorganisms (GCM) 10K type strain sequencing project: providing services to taxonomists for standard genome sequencing and annotation.</title>
        <authorList>
            <consortium name="The Broad Institute Genomics Platform"/>
            <consortium name="The Broad Institute Genome Sequencing Center for Infectious Disease"/>
            <person name="Wu L."/>
            <person name="Ma J."/>
        </authorList>
    </citation>
    <scope>NUCLEOTIDE SEQUENCE [LARGE SCALE GENOMIC DNA]</scope>
    <source>
        <strain evidence="2 3">JCM 16022</strain>
    </source>
</reference>
<feature type="region of interest" description="Disordered" evidence="1">
    <location>
        <begin position="1"/>
        <end position="82"/>
    </location>
</feature>
<dbReference type="Proteomes" id="UP001501771">
    <property type="component" value="Unassembled WGS sequence"/>
</dbReference>
<name>A0ABN2ZD03_9ACTN</name>
<comment type="caution">
    <text evidence="2">The sequence shown here is derived from an EMBL/GenBank/DDBJ whole genome shotgun (WGS) entry which is preliminary data.</text>
</comment>
<sequence>MPDKIRPTAQVSPPGDLKTGGVPDSRPGGDGGPLTAPPPGGPAAETPGPMALPQNPRQRNPSGRARVPVCRLRVPDVQRPLI</sequence>